<evidence type="ECO:0000256" key="10">
    <source>
        <dbReference type="SAM" id="MobiDB-lite"/>
    </source>
</evidence>
<feature type="compositionally biased region" description="Low complexity" evidence="10">
    <location>
        <begin position="268"/>
        <end position="286"/>
    </location>
</feature>
<dbReference type="Pfam" id="PF00096">
    <property type="entry name" value="zf-C2H2"/>
    <property type="match status" value="1"/>
</dbReference>
<dbReference type="Proteomes" id="UP001208570">
    <property type="component" value="Unassembled WGS sequence"/>
</dbReference>
<reference evidence="12" key="1">
    <citation type="journal article" date="2023" name="Mol. Biol. Evol.">
        <title>Third-Generation Sequencing Reveals the Adaptive Role of the Epigenome in Three Deep-Sea Polychaetes.</title>
        <authorList>
            <person name="Perez M."/>
            <person name="Aroh O."/>
            <person name="Sun Y."/>
            <person name="Lan Y."/>
            <person name="Juniper S.K."/>
            <person name="Young C.R."/>
            <person name="Angers B."/>
            <person name="Qian P.Y."/>
        </authorList>
    </citation>
    <scope>NUCLEOTIDE SEQUENCE</scope>
    <source>
        <strain evidence="12">P08H-3</strain>
    </source>
</reference>
<keyword evidence="8" id="KW-0539">Nucleus</keyword>
<dbReference type="PANTHER" id="PTHR45891:SF3">
    <property type="entry name" value="ZINC FINGER PROTEIN 2"/>
    <property type="match status" value="1"/>
</dbReference>
<keyword evidence="4 9" id="KW-0863">Zinc-finger</keyword>
<dbReference type="InterPro" id="IPR013087">
    <property type="entry name" value="Znf_C2H2_type"/>
</dbReference>
<evidence type="ECO:0000313" key="13">
    <source>
        <dbReference type="Proteomes" id="UP001208570"/>
    </source>
</evidence>
<dbReference type="PROSITE" id="PS00028">
    <property type="entry name" value="ZINC_FINGER_C2H2_1"/>
    <property type="match status" value="2"/>
</dbReference>
<keyword evidence="13" id="KW-1185">Reference proteome</keyword>
<dbReference type="GO" id="GO:0005634">
    <property type="term" value="C:nucleus"/>
    <property type="evidence" value="ECO:0007669"/>
    <property type="project" value="UniProtKB-SubCell"/>
</dbReference>
<proteinExistence type="predicted"/>
<evidence type="ECO:0000256" key="7">
    <source>
        <dbReference type="ARBA" id="ARBA00023155"/>
    </source>
</evidence>
<dbReference type="FunFam" id="3.30.160.60:FF:000081">
    <property type="entry name" value="Zinc finger homeobox protein 4"/>
    <property type="match status" value="1"/>
</dbReference>
<gene>
    <name evidence="12" type="ORF">LSH36_102g05006</name>
</gene>
<evidence type="ECO:0000256" key="3">
    <source>
        <dbReference type="ARBA" id="ARBA00022737"/>
    </source>
</evidence>
<dbReference type="InterPro" id="IPR051968">
    <property type="entry name" value="ZnFinger_Homeobox_TR"/>
</dbReference>
<dbReference type="EMBL" id="JAODUP010000102">
    <property type="protein sequence ID" value="KAK2162193.1"/>
    <property type="molecule type" value="Genomic_DNA"/>
</dbReference>
<accession>A0AAD9K161</accession>
<dbReference type="Pfam" id="PF12874">
    <property type="entry name" value="zf-met"/>
    <property type="match status" value="1"/>
</dbReference>
<evidence type="ECO:0000256" key="4">
    <source>
        <dbReference type="ARBA" id="ARBA00022771"/>
    </source>
</evidence>
<organism evidence="12 13">
    <name type="scientific">Paralvinella palmiformis</name>
    <dbReference type="NCBI Taxonomy" id="53620"/>
    <lineage>
        <taxon>Eukaryota</taxon>
        <taxon>Metazoa</taxon>
        <taxon>Spiralia</taxon>
        <taxon>Lophotrochozoa</taxon>
        <taxon>Annelida</taxon>
        <taxon>Polychaeta</taxon>
        <taxon>Sedentaria</taxon>
        <taxon>Canalipalpata</taxon>
        <taxon>Terebellida</taxon>
        <taxon>Terebelliformia</taxon>
        <taxon>Alvinellidae</taxon>
        <taxon>Paralvinella</taxon>
    </lineage>
</organism>
<keyword evidence="5" id="KW-0862">Zinc</keyword>
<feature type="region of interest" description="Disordered" evidence="10">
    <location>
        <begin position="728"/>
        <end position="775"/>
    </location>
</feature>
<dbReference type="GO" id="GO:0000981">
    <property type="term" value="F:DNA-binding transcription factor activity, RNA polymerase II-specific"/>
    <property type="evidence" value="ECO:0007669"/>
    <property type="project" value="TreeGrafter"/>
</dbReference>
<dbReference type="Gene3D" id="3.30.160.60">
    <property type="entry name" value="Classic Zinc Finger"/>
    <property type="match status" value="2"/>
</dbReference>
<evidence type="ECO:0000256" key="2">
    <source>
        <dbReference type="ARBA" id="ARBA00022723"/>
    </source>
</evidence>
<name>A0AAD9K161_9ANNE</name>
<comment type="subcellular location">
    <subcellularLocation>
        <location evidence="1">Nucleus</location>
    </subcellularLocation>
</comment>
<keyword evidence="7" id="KW-0371">Homeobox</keyword>
<comment type="caution">
    <text evidence="12">The sequence shown here is derived from an EMBL/GenBank/DDBJ whole genome shotgun (WGS) entry which is preliminary data.</text>
</comment>
<feature type="region of interest" description="Disordered" evidence="10">
    <location>
        <begin position="608"/>
        <end position="640"/>
    </location>
</feature>
<evidence type="ECO:0000256" key="1">
    <source>
        <dbReference type="ARBA" id="ARBA00004123"/>
    </source>
</evidence>
<sequence length="775" mass="83239">MANTENQGTMSAGVTASSADGGIGSLMRSFTPLNPDGIEDNTLSSLLELSRTCEALQQKNRSSPQTAAGLLTPSSSFYNNYYMYPAEKRPKVDAPIMHSFKVYDLQSRKDNTRGSGSSEKEQNTATKTLLNSEFFSEEIMTVPTKPILMCFICKLSFGYTKSFMAHAVGEHGMSLSGDEHEIMSRKNASAIIQGLGKDKRPLMSFLEPTSTVKPGISNGSSSSHALLPPPLFNASVGGGGVGGSTTSATNVSYVYSNAKVTPKEQSSKDNASSSSSSSVHASPQSAECAQARHAPDFGGGQSGASLSPITSSQPECGASSPQSPSHGPPALLPVTTSPHHSGGGGCGGSSATKGPSPHSTCDGGSHCSTPNRCMTNGDEPDLLYRPYDTTHSPKSKMLDSTNKSAASRILSSPYQVPTYGKAHHAASSLDVGHPQYALNSSHESLSNAMTQASSSSTSLSAADSHGIVIRSGCEDHPQGNISGVECPKCDLILGSSRSLGGHMTMMHSRNSCKTLKCPKCNWHYKYQETLEIHMKEKHPENETQCIYCLTNQPHPRLARGEVYTCGYKPYRCEVCNYSTTTKGNLSIHMQSDKHINNMQEIQTGAVPVSNPEMKIPPAQPPPPPPPPPLTPDSAVLKKNKPKPTWRCDVCNYETNVARNLRIHMTSEKHTHNMLVLQQNVKHMQRDMQFQMSQLALMGQDPMAVMASLPMGMAPGLPPFPFEQMFMGPIPGLIPGHDRKSGRPEQAREWPSGQSGTTEARPVGRRLPHGPEEQQQ</sequence>
<keyword evidence="3" id="KW-0677">Repeat</keyword>
<dbReference type="SMART" id="SM00355">
    <property type="entry name" value="ZnF_C2H2"/>
    <property type="match status" value="5"/>
</dbReference>
<dbReference type="SUPFAM" id="SSF57667">
    <property type="entry name" value="beta-beta-alpha zinc fingers"/>
    <property type="match status" value="2"/>
</dbReference>
<feature type="domain" description="C2H2-type" evidence="11">
    <location>
        <begin position="570"/>
        <end position="599"/>
    </location>
</feature>
<evidence type="ECO:0000256" key="8">
    <source>
        <dbReference type="ARBA" id="ARBA00023242"/>
    </source>
</evidence>
<evidence type="ECO:0000313" key="12">
    <source>
        <dbReference type="EMBL" id="KAK2162193.1"/>
    </source>
</evidence>
<feature type="compositionally biased region" description="Pro residues" evidence="10">
    <location>
        <begin position="617"/>
        <end position="630"/>
    </location>
</feature>
<dbReference type="AlphaFoldDB" id="A0AAD9K161"/>
<dbReference type="GO" id="GO:0000978">
    <property type="term" value="F:RNA polymerase II cis-regulatory region sequence-specific DNA binding"/>
    <property type="evidence" value="ECO:0007669"/>
    <property type="project" value="TreeGrafter"/>
</dbReference>
<keyword evidence="6" id="KW-0238">DNA-binding</keyword>
<evidence type="ECO:0000256" key="9">
    <source>
        <dbReference type="PROSITE-ProRule" id="PRU00042"/>
    </source>
</evidence>
<feature type="compositionally biased region" description="Basic and acidic residues" evidence="10">
    <location>
        <begin position="735"/>
        <end position="747"/>
    </location>
</feature>
<feature type="compositionally biased region" description="Polar residues" evidence="10">
    <location>
        <begin position="303"/>
        <end position="325"/>
    </location>
</feature>
<dbReference type="GO" id="GO:0008270">
    <property type="term" value="F:zinc ion binding"/>
    <property type="evidence" value="ECO:0007669"/>
    <property type="project" value="UniProtKB-KW"/>
</dbReference>
<protein>
    <recommendedName>
        <fullName evidence="11">C2H2-type domain-containing protein</fullName>
    </recommendedName>
</protein>
<evidence type="ECO:0000256" key="5">
    <source>
        <dbReference type="ARBA" id="ARBA00022833"/>
    </source>
</evidence>
<feature type="region of interest" description="Disordered" evidence="10">
    <location>
        <begin position="260"/>
        <end position="401"/>
    </location>
</feature>
<dbReference type="PANTHER" id="PTHR45891">
    <property type="entry name" value="ZINC FINGER HOMEOBOX PROTEIN"/>
    <property type="match status" value="1"/>
</dbReference>
<dbReference type="InterPro" id="IPR036236">
    <property type="entry name" value="Znf_C2H2_sf"/>
</dbReference>
<evidence type="ECO:0000259" key="11">
    <source>
        <dbReference type="PROSITE" id="PS50157"/>
    </source>
</evidence>
<evidence type="ECO:0000256" key="6">
    <source>
        <dbReference type="ARBA" id="ARBA00023125"/>
    </source>
</evidence>
<dbReference type="PROSITE" id="PS50157">
    <property type="entry name" value="ZINC_FINGER_C2H2_2"/>
    <property type="match status" value="1"/>
</dbReference>
<keyword evidence="2" id="KW-0479">Metal-binding</keyword>